<dbReference type="GO" id="GO:0006623">
    <property type="term" value="P:protein targeting to vacuole"/>
    <property type="evidence" value="ECO:0007669"/>
    <property type="project" value="TreeGrafter"/>
</dbReference>
<dbReference type="SUPFAM" id="SSF48371">
    <property type="entry name" value="ARM repeat"/>
    <property type="match status" value="1"/>
</dbReference>
<sequence length="1707" mass="188013">MGQALPRQAQAPQQQAYIDRPERHLIEDMRNMIVVHKIGNGRFMKSFHCKEQRELGSRSVVVKVYVKKEIDEDLEIYRKETERIRNLLQNRRECPNVQPYSRVFAGKKPGGRGVTGAAYCVRQHFWSNLRDRLGTRPFLSSIERRWVAYQLLRALEQCHSLGVCHGDLNAENVMVSSWSWVTLVDFASYKPVTLADDGPEFDYYFCAGQRHNRCYVAPERFQLHRHHSTNVKSLTEKENGTVPSILSNEALPITHTTPSYLQQGALKSITPAMDIFSLGCVLTELYRGGTPTLDIATVVKSLHEERECLDTSLVFEDECPHEAFTLAIRTMLLRDPNQRGNASMHRHQLTIAGVLPKEFDSLLFDLFVQVLLDARTPDERVALVAKNYGCVMEETAGIQDEEGATFFDRAISEIAQVGLHSSSILQSHDEKDELFPTITLDMTTKELVEHTEKLLALYAKAREQATQKTMQAPVQSNQTIKAKESIVIDERKESSRSLILLAQLICVTMRHAKWPRTKLIAMALLSKFAYYLDDEARLQRLVPHFVALLDDSVATVRAKAVRSLAACVALVDSFGASDANLFPKYLFPALNPLLADPEEAVIVAVAENIATLANAAAKFDSRSNLSTSKNIQRTSQVRRWVVILLSEAPAAAKVAVLRELPQLCIFFGREQTQDVLMPHLITLLNDSDWALRFAFCAHAAGIGAFLGKEASEGLVSPCVGQALVDTEPLVIARALRALTYLVQLGLLGELSTLEIVHVAQVSARPLLIHPSSTVRASAAELIAAACRTLSGHDPADALARILDPALENVLARPLASGRLDDLFDNDAAFVHADITNNEQYSISPLANAILEALCSPIPAQIYRSALRRQISVNEYPSLQPMTNYLAVASRHFLEHRTQLENRHLLEEYANSSLSRRRRRYRMDEDDDELDGYTHDTEEEEHLLMPRTATIHRQESSEINTTTNSNVEEEDEELSSTTSKTRPIGGLVPRPRLSHVQTLLVPDQKFVSLLEAAKRQRGIKRWSRAVDDDVYEDDEAMREAFSVLDGDSVLARSAVAWDADDFFATNSTSGDSKHADSKGSGKASGARRAARPPKLAVAVPAEDEETAVIPHTADTTSPSTPVILQSSHIIHKKNKNNTTANIKTTSPYVRNGMTALGRRVVGLGIPALPPELGCLKQPTDGQPFSWYATALALDEKEAARRLDWRPKAGVVVAAFYEHRGAVARLAVAQDQSFFASASHDGTARVWVTRGLDRGISHRSVAIYTGQNGGALTDACAVDNSRSVATACSNGTVHVWRVELAPGVQSSPMPGEDAALSGTNYNRRDPFLGEPRNFSMRERGSTKDTLARQSRLALVREIVPPSSEGAVVSINHYNTDSQCLVVYATQRGMLRACDLRSTPYGNDSAWKLEAPAELGLLTAVALGNDRNWCCAGTSRGFLALWDVRYGGSFVKLWRHSTKSCIHRLATCARLPLSSADAPPAPLAFVAAGANQVAVWDLANGGACRQCFRAVRTSKQDYDIHKTQLVDPALAANNWALPTLEPISIAAHPQRRAASLCAKTGYLDDLMRPPPLSQLAGEDAPTVRAIMGRISAHGNSYLLTGGTDCHVRYWDFLSPSRCFTVSGPQPGAPRPTYESPCVSSNNAADARLVVCRDADPPDPPAPSDLPLLNLKGPLAPPTAHRDAILDLKAIDYPLRIMLSCSRDGVIKAWR</sequence>
<evidence type="ECO:0000256" key="9">
    <source>
        <dbReference type="PROSITE-ProRule" id="PRU00103"/>
    </source>
</evidence>
<evidence type="ECO:0000256" key="4">
    <source>
        <dbReference type="ARBA" id="ARBA00022679"/>
    </source>
</evidence>
<dbReference type="InterPro" id="IPR011989">
    <property type="entry name" value="ARM-like"/>
</dbReference>
<protein>
    <recommendedName>
        <fullName evidence="1">non-specific serine/threonine protein kinase</fullName>
        <ecNumber evidence="1">2.7.11.1</ecNumber>
    </recommendedName>
</protein>
<dbReference type="PROSITE" id="PS50011">
    <property type="entry name" value="PROTEIN_KINASE_DOM"/>
    <property type="match status" value="1"/>
</dbReference>
<keyword evidence="3 10" id="KW-0853">WD repeat</keyword>
<dbReference type="EC" id="2.7.11.1" evidence="1"/>
<evidence type="ECO:0000256" key="2">
    <source>
        <dbReference type="ARBA" id="ARBA00022527"/>
    </source>
</evidence>
<evidence type="ECO:0000256" key="11">
    <source>
        <dbReference type="SAM" id="MobiDB-lite"/>
    </source>
</evidence>
<dbReference type="SUPFAM" id="SSF50978">
    <property type="entry name" value="WD40 repeat-like"/>
    <property type="match status" value="1"/>
</dbReference>
<evidence type="ECO:0000256" key="6">
    <source>
        <dbReference type="ARBA" id="ARBA00022741"/>
    </source>
</evidence>
<dbReference type="InterPro" id="IPR015943">
    <property type="entry name" value="WD40/YVTN_repeat-like_dom_sf"/>
</dbReference>
<dbReference type="Gene3D" id="2.130.10.10">
    <property type="entry name" value="YVTN repeat-like/Quinoprotein amine dehydrogenase"/>
    <property type="match status" value="2"/>
</dbReference>
<name>A0A7S3JYX0_9STRA</name>
<keyword evidence="2" id="KW-0723">Serine/threonine-protein kinase</keyword>
<dbReference type="GO" id="GO:0034272">
    <property type="term" value="C:phosphatidylinositol 3-kinase complex, class III, type II"/>
    <property type="evidence" value="ECO:0007669"/>
    <property type="project" value="TreeGrafter"/>
</dbReference>
<organism evidence="13">
    <name type="scientific">Aureoumbra lagunensis</name>
    <dbReference type="NCBI Taxonomy" id="44058"/>
    <lineage>
        <taxon>Eukaryota</taxon>
        <taxon>Sar</taxon>
        <taxon>Stramenopiles</taxon>
        <taxon>Ochrophyta</taxon>
        <taxon>Pelagophyceae</taxon>
        <taxon>Pelagomonadales</taxon>
        <taxon>Aureoumbra</taxon>
    </lineage>
</organism>
<dbReference type="SMART" id="SM00320">
    <property type="entry name" value="WD40"/>
    <property type="match status" value="6"/>
</dbReference>
<dbReference type="Pfam" id="PF00069">
    <property type="entry name" value="Pkinase"/>
    <property type="match status" value="1"/>
</dbReference>
<dbReference type="GO" id="GO:0005770">
    <property type="term" value="C:late endosome"/>
    <property type="evidence" value="ECO:0007669"/>
    <property type="project" value="TreeGrafter"/>
</dbReference>
<evidence type="ECO:0000256" key="10">
    <source>
        <dbReference type="PROSITE-ProRule" id="PRU00221"/>
    </source>
</evidence>
<dbReference type="InterPro" id="IPR045162">
    <property type="entry name" value="Vps15-like"/>
</dbReference>
<keyword evidence="7" id="KW-0418">Kinase</keyword>
<dbReference type="Gene3D" id="1.10.510.10">
    <property type="entry name" value="Transferase(Phosphotransferase) domain 1"/>
    <property type="match status" value="2"/>
</dbReference>
<dbReference type="PANTHER" id="PTHR17583:SF0">
    <property type="entry name" value="PHOSPHOINOSITIDE 3-KINASE REGULATORY SUBUNIT 4"/>
    <property type="match status" value="1"/>
</dbReference>
<dbReference type="InterPro" id="IPR011009">
    <property type="entry name" value="Kinase-like_dom_sf"/>
</dbReference>
<feature type="region of interest" description="Disordered" evidence="11">
    <location>
        <begin position="948"/>
        <end position="988"/>
    </location>
</feature>
<keyword evidence="5" id="KW-0677">Repeat</keyword>
<dbReference type="InterPro" id="IPR000719">
    <property type="entry name" value="Prot_kinase_dom"/>
</dbReference>
<feature type="domain" description="Protein kinase" evidence="12">
    <location>
        <begin position="32"/>
        <end position="350"/>
    </location>
</feature>
<evidence type="ECO:0000256" key="8">
    <source>
        <dbReference type="ARBA" id="ARBA00022840"/>
    </source>
</evidence>
<gene>
    <name evidence="13" type="ORF">ALAG00032_LOCUS10395</name>
</gene>
<dbReference type="InterPro" id="IPR016024">
    <property type="entry name" value="ARM-type_fold"/>
</dbReference>
<dbReference type="SMART" id="SM00220">
    <property type="entry name" value="S_TKc"/>
    <property type="match status" value="1"/>
</dbReference>
<dbReference type="PROSITE" id="PS50294">
    <property type="entry name" value="WD_REPEATS_REGION"/>
    <property type="match status" value="1"/>
</dbReference>
<dbReference type="InterPro" id="IPR001680">
    <property type="entry name" value="WD40_rpt"/>
</dbReference>
<evidence type="ECO:0000256" key="7">
    <source>
        <dbReference type="ARBA" id="ARBA00022777"/>
    </source>
</evidence>
<dbReference type="GO" id="GO:0004674">
    <property type="term" value="F:protein serine/threonine kinase activity"/>
    <property type="evidence" value="ECO:0007669"/>
    <property type="project" value="UniProtKB-KW"/>
</dbReference>
<proteinExistence type="predicted"/>
<keyword evidence="8" id="KW-0067">ATP-binding</keyword>
<reference evidence="13" key="1">
    <citation type="submission" date="2021-01" db="EMBL/GenBank/DDBJ databases">
        <authorList>
            <person name="Corre E."/>
            <person name="Pelletier E."/>
            <person name="Niang G."/>
            <person name="Scheremetjew M."/>
            <person name="Finn R."/>
            <person name="Kale V."/>
            <person name="Holt S."/>
            <person name="Cochrane G."/>
            <person name="Meng A."/>
            <person name="Brown T."/>
            <person name="Cohen L."/>
        </authorList>
    </citation>
    <scope>NUCLEOTIDE SEQUENCE</scope>
    <source>
        <strain evidence="13">CCMP1510</strain>
    </source>
</reference>
<evidence type="ECO:0000256" key="5">
    <source>
        <dbReference type="ARBA" id="ARBA00022737"/>
    </source>
</evidence>
<dbReference type="InterPro" id="IPR021133">
    <property type="entry name" value="HEAT_type_2"/>
</dbReference>
<evidence type="ECO:0000313" key="13">
    <source>
        <dbReference type="EMBL" id="CAE0369631.1"/>
    </source>
</evidence>
<dbReference type="GO" id="GO:0045324">
    <property type="term" value="P:late endosome to vacuole transport"/>
    <property type="evidence" value="ECO:0007669"/>
    <property type="project" value="InterPro"/>
</dbReference>
<accession>A0A7S3JYX0</accession>
<feature type="region of interest" description="Disordered" evidence="11">
    <location>
        <begin position="1064"/>
        <end position="1094"/>
    </location>
</feature>
<dbReference type="Pfam" id="PF00400">
    <property type="entry name" value="WD40"/>
    <property type="match status" value="1"/>
</dbReference>
<dbReference type="GO" id="GO:0071561">
    <property type="term" value="C:nucleus-vacuole junction"/>
    <property type="evidence" value="ECO:0007669"/>
    <property type="project" value="TreeGrafter"/>
</dbReference>
<dbReference type="InterPro" id="IPR036322">
    <property type="entry name" value="WD40_repeat_dom_sf"/>
</dbReference>
<keyword evidence="6" id="KW-0547">Nucleotide-binding</keyword>
<dbReference type="InterPro" id="IPR055231">
    <property type="entry name" value="2AA_helical"/>
</dbReference>
<feature type="compositionally biased region" description="Low complexity" evidence="11">
    <location>
        <begin position="956"/>
        <end position="965"/>
    </location>
</feature>
<dbReference type="EMBL" id="HBIJ01015567">
    <property type="protein sequence ID" value="CAE0369631.1"/>
    <property type="molecule type" value="Transcribed_RNA"/>
</dbReference>
<dbReference type="PROSITE" id="PS50082">
    <property type="entry name" value="WD_REPEATS_2"/>
    <property type="match status" value="1"/>
</dbReference>
<dbReference type="GO" id="GO:0016236">
    <property type="term" value="P:macroautophagy"/>
    <property type="evidence" value="ECO:0007669"/>
    <property type="project" value="InterPro"/>
</dbReference>
<dbReference type="Gene3D" id="1.25.10.10">
    <property type="entry name" value="Leucine-rich Repeat Variant"/>
    <property type="match status" value="2"/>
</dbReference>
<evidence type="ECO:0000256" key="3">
    <source>
        <dbReference type="ARBA" id="ARBA00022574"/>
    </source>
</evidence>
<dbReference type="PANTHER" id="PTHR17583">
    <property type="entry name" value="PHOSPHOINOSITIDE 3-KINASE REGULATORY SUBUNIT 4"/>
    <property type="match status" value="1"/>
</dbReference>
<dbReference type="GO" id="GO:0034271">
    <property type="term" value="C:phosphatidylinositol 3-kinase complex, class III, type I"/>
    <property type="evidence" value="ECO:0007669"/>
    <property type="project" value="TreeGrafter"/>
</dbReference>
<dbReference type="GO" id="GO:0005524">
    <property type="term" value="F:ATP binding"/>
    <property type="evidence" value="ECO:0007669"/>
    <property type="project" value="UniProtKB-KW"/>
</dbReference>
<dbReference type="SUPFAM" id="SSF56112">
    <property type="entry name" value="Protein kinase-like (PK-like)"/>
    <property type="match status" value="1"/>
</dbReference>
<keyword evidence="4" id="KW-0808">Transferase</keyword>
<dbReference type="PROSITE" id="PS50077">
    <property type="entry name" value="HEAT_REPEAT"/>
    <property type="match status" value="1"/>
</dbReference>
<feature type="repeat" description="HEAT" evidence="9">
    <location>
        <begin position="676"/>
        <end position="714"/>
    </location>
</feature>
<evidence type="ECO:0000259" key="12">
    <source>
        <dbReference type="PROSITE" id="PS50011"/>
    </source>
</evidence>
<evidence type="ECO:0000256" key="1">
    <source>
        <dbReference type="ARBA" id="ARBA00012513"/>
    </source>
</evidence>
<feature type="repeat" description="WD" evidence="10">
    <location>
        <begin position="1214"/>
        <end position="1245"/>
    </location>
</feature>
<dbReference type="Pfam" id="PF22956">
    <property type="entry name" value="VPS15-like_hel"/>
    <property type="match status" value="1"/>
</dbReference>